<organism evidence="2 3">
    <name type="scientific">Cymbomonas tetramitiformis</name>
    <dbReference type="NCBI Taxonomy" id="36881"/>
    <lineage>
        <taxon>Eukaryota</taxon>
        <taxon>Viridiplantae</taxon>
        <taxon>Chlorophyta</taxon>
        <taxon>Pyramimonadophyceae</taxon>
        <taxon>Pyramimonadales</taxon>
        <taxon>Pyramimonadaceae</taxon>
        <taxon>Cymbomonas</taxon>
    </lineage>
</organism>
<evidence type="ECO:0000256" key="1">
    <source>
        <dbReference type="SAM" id="MobiDB-lite"/>
    </source>
</evidence>
<evidence type="ECO:0000313" key="3">
    <source>
        <dbReference type="Proteomes" id="UP001190700"/>
    </source>
</evidence>
<evidence type="ECO:0000313" key="2">
    <source>
        <dbReference type="EMBL" id="KAK3273547.1"/>
    </source>
</evidence>
<dbReference type="AlphaFoldDB" id="A0AAE0G8J0"/>
<feature type="non-terminal residue" evidence="2">
    <location>
        <position position="1"/>
    </location>
</feature>
<feature type="region of interest" description="Disordered" evidence="1">
    <location>
        <begin position="163"/>
        <end position="189"/>
    </location>
</feature>
<keyword evidence="3" id="KW-1185">Reference proteome</keyword>
<reference evidence="2 3" key="1">
    <citation type="journal article" date="2015" name="Genome Biol. Evol.">
        <title>Comparative Genomics of a Bacterivorous Green Alga Reveals Evolutionary Causalities and Consequences of Phago-Mixotrophic Mode of Nutrition.</title>
        <authorList>
            <person name="Burns J.A."/>
            <person name="Paasch A."/>
            <person name="Narechania A."/>
            <person name="Kim E."/>
        </authorList>
    </citation>
    <scope>NUCLEOTIDE SEQUENCE [LARGE SCALE GENOMIC DNA]</scope>
    <source>
        <strain evidence="2 3">PLY_AMNH</strain>
    </source>
</reference>
<dbReference type="EMBL" id="LGRX02008418">
    <property type="protein sequence ID" value="KAK3273547.1"/>
    <property type="molecule type" value="Genomic_DNA"/>
</dbReference>
<feature type="compositionally biased region" description="Polar residues" evidence="1">
    <location>
        <begin position="176"/>
        <end position="189"/>
    </location>
</feature>
<gene>
    <name evidence="2" type="ORF">CYMTET_18219</name>
</gene>
<dbReference type="Proteomes" id="UP001190700">
    <property type="component" value="Unassembled WGS sequence"/>
</dbReference>
<sequence>LGSSLGNSLGKSYLSTSLGSNFFPHTLERAEANNMGLAAPSPSDPHAGTHRAITAHRSYPSIGWKNTTSRDYGWNVNNSEANFHLNRVTQGSSAVSSVGDRTHHLNSGVYTTEADLRQVRGFCRSWQLPDNSVNSTFRCATGSINRVTKPTLDNIGSLNKGFKSKQNYPRSVARTEASSTTVNTKKANK</sequence>
<name>A0AAE0G8J0_9CHLO</name>
<protein>
    <submittedName>
        <fullName evidence="2">Uncharacterized protein</fullName>
    </submittedName>
</protein>
<proteinExistence type="predicted"/>
<comment type="caution">
    <text evidence="2">The sequence shown here is derived from an EMBL/GenBank/DDBJ whole genome shotgun (WGS) entry which is preliminary data.</text>
</comment>
<accession>A0AAE0G8J0</accession>